<dbReference type="PANTHER" id="PTHR13037:SF24">
    <property type="entry name" value="POLYCOMB PROTEIN PCL-RELATED"/>
    <property type="match status" value="1"/>
</dbReference>
<organism evidence="3 4">
    <name type="scientific">Mythimna unipuncta nucleopolyhedrovirus</name>
    <dbReference type="NCBI Taxonomy" id="447897"/>
    <lineage>
        <taxon>Viruses</taxon>
        <taxon>Viruses incertae sedis</taxon>
        <taxon>Naldaviricetes</taxon>
        <taxon>Lefavirales</taxon>
        <taxon>Baculoviridae</taxon>
        <taxon>Alphabaculovirus</taxon>
    </lineage>
</organism>
<dbReference type="PRINTS" id="PR01217">
    <property type="entry name" value="PRICHEXTENSN"/>
</dbReference>
<protein>
    <submittedName>
        <fullName evidence="3">IE-1</fullName>
    </submittedName>
</protein>
<evidence type="ECO:0000313" key="4">
    <source>
        <dbReference type="Proteomes" id="UP000297194"/>
    </source>
</evidence>
<evidence type="ECO:0000256" key="2">
    <source>
        <dbReference type="SAM" id="MobiDB-lite"/>
    </source>
</evidence>
<dbReference type="EMBL" id="MF375894">
    <property type="protein sequence ID" value="AUV65408.1"/>
    <property type="molecule type" value="Genomic_DNA"/>
</dbReference>
<feature type="region of interest" description="Disordered" evidence="2">
    <location>
        <begin position="195"/>
        <end position="252"/>
    </location>
</feature>
<evidence type="ECO:0000256" key="1">
    <source>
        <dbReference type="ARBA" id="ARBA00022581"/>
    </source>
</evidence>
<dbReference type="Proteomes" id="UP000297194">
    <property type="component" value="Segment"/>
</dbReference>
<dbReference type="Pfam" id="PF03430">
    <property type="entry name" value="TATR"/>
    <property type="match status" value="1"/>
</dbReference>
<dbReference type="GeneID" id="40527083"/>
<feature type="compositionally biased region" description="Basic residues" evidence="2">
    <location>
        <begin position="119"/>
        <end position="128"/>
    </location>
</feature>
<name>A0A2K9VSG8_9ABAC</name>
<feature type="compositionally biased region" description="Pro residues" evidence="2">
    <location>
        <begin position="88"/>
        <end position="112"/>
    </location>
</feature>
<proteinExistence type="predicted"/>
<sequence>MHSQFQAYQQCEGNRTPQRADIQRYLENFAPINSAPAGMYTDDEYNTLMNNAQAINNGFDVDVGIFDDIYSSTTPVSQLNTPQAMSPSPTPTQQPLTPPKSPPSLPPPPPPVDMSMKIKPSKKPKKPKTVPPTKKPKTVPPTKKPKLAPTKKLAASVIVPTVSVVNLQPPPPPPPSQHHQLLSMTPTSLAVSTIMPSPNQTPLLSPTPSTSPTPMPTPSTSPMSMPTPSTTPISMMRPTPAPTPTSMIPMPTTPMPTTPMPTTPMPMLAPTKNKPMVGLGVARKNMMHPRKRKYVEREDENEDDAAEEDEDKSESESSDSEESEDEKPDKTNSIVAAVAAAAARARNNVNCNNVNRNNVGVVCDGYLDEDEEDDDDDDYDINKDVGVDEEEEDDEDRIKRVIKKMPRGRYKKMTVSSVVRAVHVTEPTPVDPATYDFFNSITANEADDDQPIFNNRLFASHMLDTGYYMFIVVKPSGPSKLPYTVRYVSCVHSVYNEYTAHHIHHDRFVLVVTYERYRFLISYHLLLELEIDIPQQDQFSERKLNNTQRNQCFFEEVKDFEFLTLLTNYFHLDKVFAQGKISLLLASIGEQKARVVHSALTEMIDNKTLFTMPFYMFKKEASEEMAKCDSSMYVDDIVRLTRGLKFCTMTDFKTKKMSRAHVVEKVVESLSFWLRPKDVRSSDVKEKTYFTYKFGSVVRLLYNQKDKGVNKLFKIKKENGTVQLIENYLNACKEEESADNFILITTKSDERITIIKMGIEFIWITSVMKDIIVSDIIKKYRMYNHHIFNMSSVNRKEINNRHNGLIKLMAFYTGKCLTMEEIKRVAINNFECNYDLKLHYSKSSS</sequence>
<evidence type="ECO:0000313" key="3">
    <source>
        <dbReference type="EMBL" id="AUV65408.1"/>
    </source>
</evidence>
<accession>A0A2K9VSG8</accession>
<reference evidence="3" key="1">
    <citation type="journal article" date="2017" name="Virus Genes">
        <title>The complete genome sequence of a third distinct baculovirus isolated from the true armyworm, Mythimna unipuncta, contains two copies of the lef-7 gene.</title>
        <authorList>
            <person name="Harrison R.L."/>
            <person name="Mowery J.D."/>
            <person name="Rowley D.L."/>
            <person name="Bauchan G.R."/>
            <person name="Theilmann D.A."/>
            <person name="Rohrmann G.F."/>
            <person name="Erlandson M.A."/>
        </authorList>
    </citation>
    <scope>NUCLEOTIDE SEQUENCE [LARGE SCALE GENOMIC DNA]</scope>
    <source>
        <strain evidence="3">#7</strain>
    </source>
</reference>
<keyword evidence="1" id="KW-0945">Host-virus interaction</keyword>
<feature type="compositionally biased region" description="Pro residues" evidence="2">
    <location>
        <begin position="209"/>
        <end position="219"/>
    </location>
</feature>
<keyword evidence="4" id="KW-1185">Reference proteome</keyword>
<feature type="compositionally biased region" description="Basic residues" evidence="2">
    <location>
        <begin position="285"/>
        <end position="294"/>
    </location>
</feature>
<dbReference type="RefSeq" id="YP_009666803.1">
    <property type="nucleotide sequence ID" value="NC_043530.1"/>
</dbReference>
<dbReference type="KEGG" id="vg:40527083"/>
<feature type="region of interest" description="Disordered" evidence="2">
    <location>
        <begin position="283"/>
        <end position="332"/>
    </location>
</feature>
<dbReference type="PANTHER" id="PTHR13037">
    <property type="entry name" value="FORMIN"/>
    <property type="match status" value="1"/>
</dbReference>
<feature type="region of interest" description="Disordered" evidence="2">
    <location>
        <begin position="75"/>
        <end position="152"/>
    </location>
</feature>
<dbReference type="InterPro" id="IPR005092">
    <property type="entry name" value="TATR"/>
</dbReference>
<feature type="compositionally biased region" description="Acidic residues" evidence="2">
    <location>
        <begin position="297"/>
        <end position="326"/>
    </location>
</feature>
<feature type="compositionally biased region" description="Polar residues" evidence="2">
    <location>
        <begin position="75"/>
        <end position="85"/>
    </location>
</feature>
<feature type="compositionally biased region" description="Low complexity" evidence="2">
    <location>
        <begin position="196"/>
        <end position="208"/>
    </location>
</feature>
<feature type="compositionally biased region" description="Low complexity" evidence="2">
    <location>
        <begin position="220"/>
        <end position="250"/>
    </location>
</feature>